<evidence type="ECO:0000256" key="6">
    <source>
        <dbReference type="ARBA" id="ARBA00023306"/>
    </source>
</evidence>
<dbReference type="AlphaFoldDB" id="A0AAV2CMM6"/>
<dbReference type="Pfam" id="PF06136">
    <property type="entry name" value="SOK"/>
    <property type="match status" value="1"/>
</dbReference>
<feature type="compositionally biased region" description="Low complexity" evidence="8">
    <location>
        <begin position="129"/>
        <end position="141"/>
    </location>
</feature>
<dbReference type="GO" id="GO:0051301">
    <property type="term" value="P:cell division"/>
    <property type="evidence" value="ECO:0007669"/>
    <property type="project" value="UniProtKB-KW"/>
</dbReference>
<dbReference type="InterPro" id="IPR048351">
    <property type="entry name" value="SOK_DIX"/>
</dbReference>
<comment type="subcellular location">
    <subcellularLocation>
        <location evidence="1">Cell membrane</location>
        <topology evidence="1">Peripheral membrane protein</topology>
        <orientation evidence="1">Cytoplasmic side</orientation>
    </subcellularLocation>
</comment>
<evidence type="ECO:0000256" key="3">
    <source>
        <dbReference type="ARBA" id="ARBA00022475"/>
    </source>
</evidence>
<keyword evidence="11" id="KW-1185">Reference proteome</keyword>
<evidence type="ECO:0000259" key="9">
    <source>
        <dbReference type="Pfam" id="PF06136"/>
    </source>
</evidence>
<comment type="similarity">
    <text evidence="7">Belongs to the SOSEKI family.</text>
</comment>
<feature type="region of interest" description="Disordered" evidence="8">
    <location>
        <begin position="126"/>
        <end position="165"/>
    </location>
</feature>
<feature type="domain" description="SOSEKI DIX-like" evidence="9">
    <location>
        <begin position="29"/>
        <end position="115"/>
    </location>
</feature>
<keyword evidence="6" id="KW-0131">Cell cycle</keyword>
<protein>
    <recommendedName>
        <fullName evidence="9">SOSEKI DIX-like domain-containing protein</fullName>
    </recommendedName>
</protein>
<name>A0AAV2CMM6_9ROSI</name>
<evidence type="ECO:0000313" key="11">
    <source>
        <dbReference type="Proteomes" id="UP001497516"/>
    </source>
</evidence>
<feature type="compositionally biased region" description="Low complexity" evidence="8">
    <location>
        <begin position="205"/>
        <end position="216"/>
    </location>
</feature>
<keyword evidence="5" id="KW-0472">Membrane</keyword>
<proteinExistence type="inferred from homology"/>
<feature type="region of interest" description="Disordered" evidence="8">
    <location>
        <begin position="1"/>
        <end position="20"/>
    </location>
</feature>
<dbReference type="GO" id="GO:0005886">
    <property type="term" value="C:plasma membrane"/>
    <property type="evidence" value="ECO:0007669"/>
    <property type="project" value="UniProtKB-SubCell"/>
</dbReference>
<evidence type="ECO:0000256" key="5">
    <source>
        <dbReference type="ARBA" id="ARBA00023136"/>
    </source>
</evidence>
<evidence type="ECO:0000313" key="10">
    <source>
        <dbReference type="EMBL" id="CAL1357469.1"/>
    </source>
</evidence>
<feature type="compositionally biased region" description="Basic residues" evidence="8">
    <location>
        <begin position="217"/>
        <end position="226"/>
    </location>
</feature>
<accession>A0AAV2CMM6</accession>
<dbReference type="GO" id="GO:0051258">
    <property type="term" value="P:protein polymerization"/>
    <property type="evidence" value="ECO:0007669"/>
    <property type="project" value="UniProtKB-ARBA"/>
</dbReference>
<feature type="compositionally biased region" description="Low complexity" evidence="8">
    <location>
        <begin position="256"/>
        <end position="268"/>
    </location>
</feature>
<keyword evidence="4" id="KW-0132">Cell division</keyword>
<gene>
    <name evidence="10" type="ORF">LTRI10_LOCUS5097</name>
</gene>
<evidence type="ECO:0000256" key="2">
    <source>
        <dbReference type="ARBA" id="ARBA00022473"/>
    </source>
</evidence>
<sequence length="405" mass="45490">MESAAASMADAGTNPAASGRREGEVRRLHIIYFLARMGCIEHPHLIRVHHLNRNGVFLRDVKRWMGELRGKDMPDSFSWSYKRRYKSGYVWQDLMDEDLITPISDNEYVLKGSEISVDRHFDACKDTRIPSSPSSSTSSSPRDSDCTSEQQAPDQHHPTTNRMIINSPTSLATYPSLSSAYSFEHYPRDTVRTSAPSYNAQLRTSSSPHPLQSPSSSRRKRSHKHSNPIVSRILRKLTTCEVVDTDDTALVVLNKSSSRTPSSRQSSTWKKQVDMQSISSATNHKVVMTETELELKLHSRKQHDNSSARDDYEGIKGSTKAQRQPARFCRDSDVSAAYRPVGAPTCMQCGKSFRPEKLHLHMIRSCKGTRLTKKYATSPVNPDNITRNCESIVLAATSLAEVFSN</sequence>
<feature type="region of interest" description="Disordered" evidence="8">
    <location>
        <begin position="200"/>
        <end position="228"/>
    </location>
</feature>
<feature type="region of interest" description="Disordered" evidence="8">
    <location>
        <begin position="256"/>
        <end position="276"/>
    </location>
</feature>
<feature type="region of interest" description="Disordered" evidence="8">
    <location>
        <begin position="298"/>
        <end position="327"/>
    </location>
</feature>
<evidence type="ECO:0000256" key="1">
    <source>
        <dbReference type="ARBA" id="ARBA00004413"/>
    </source>
</evidence>
<keyword evidence="3" id="KW-1003">Cell membrane</keyword>
<organism evidence="10 11">
    <name type="scientific">Linum trigynum</name>
    <dbReference type="NCBI Taxonomy" id="586398"/>
    <lineage>
        <taxon>Eukaryota</taxon>
        <taxon>Viridiplantae</taxon>
        <taxon>Streptophyta</taxon>
        <taxon>Embryophyta</taxon>
        <taxon>Tracheophyta</taxon>
        <taxon>Spermatophyta</taxon>
        <taxon>Magnoliopsida</taxon>
        <taxon>eudicotyledons</taxon>
        <taxon>Gunneridae</taxon>
        <taxon>Pentapetalae</taxon>
        <taxon>rosids</taxon>
        <taxon>fabids</taxon>
        <taxon>Malpighiales</taxon>
        <taxon>Linaceae</taxon>
        <taxon>Linum</taxon>
    </lineage>
</organism>
<feature type="compositionally biased region" description="Basic and acidic residues" evidence="8">
    <location>
        <begin position="298"/>
        <end position="314"/>
    </location>
</feature>
<dbReference type="PANTHER" id="PTHR31083">
    <property type="entry name" value="UPSTREAM OF FLC PROTEIN (DUF966)"/>
    <property type="match status" value="1"/>
</dbReference>
<dbReference type="InterPro" id="IPR010369">
    <property type="entry name" value="SOK"/>
</dbReference>
<evidence type="ECO:0000256" key="7">
    <source>
        <dbReference type="ARBA" id="ARBA00024211"/>
    </source>
</evidence>
<evidence type="ECO:0000256" key="4">
    <source>
        <dbReference type="ARBA" id="ARBA00022618"/>
    </source>
</evidence>
<evidence type="ECO:0000256" key="8">
    <source>
        <dbReference type="SAM" id="MobiDB-lite"/>
    </source>
</evidence>
<feature type="compositionally biased region" description="Polar residues" evidence="8">
    <location>
        <begin position="149"/>
        <end position="165"/>
    </location>
</feature>
<keyword evidence="2" id="KW-0217">Developmental protein</keyword>
<dbReference type="PANTHER" id="PTHR31083:SF5">
    <property type="entry name" value="PROTEIN SOSEKI 1"/>
    <property type="match status" value="1"/>
</dbReference>
<dbReference type="Proteomes" id="UP001497516">
    <property type="component" value="Chromosome 1"/>
</dbReference>
<reference evidence="10 11" key="1">
    <citation type="submission" date="2024-04" db="EMBL/GenBank/DDBJ databases">
        <authorList>
            <person name="Fracassetti M."/>
        </authorList>
    </citation>
    <scope>NUCLEOTIDE SEQUENCE [LARGE SCALE GENOMIC DNA]</scope>
</reference>
<dbReference type="EMBL" id="OZ034813">
    <property type="protein sequence ID" value="CAL1357469.1"/>
    <property type="molecule type" value="Genomic_DNA"/>
</dbReference>